<keyword evidence="2" id="KW-0813">Transport</keyword>
<dbReference type="Proteomes" id="UP000061546">
    <property type="component" value="Chromosome"/>
</dbReference>
<feature type="transmembrane region" description="Helical" evidence="8">
    <location>
        <begin position="33"/>
        <end position="55"/>
    </location>
</feature>
<dbReference type="Gene3D" id="3.40.50.300">
    <property type="entry name" value="P-loop containing nucleotide triphosphate hydrolases"/>
    <property type="match status" value="1"/>
</dbReference>
<evidence type="ECO:0000259" key="10">
    <source>
        <dbReference type="PROSITE" id="PS50929"/>
    </source>
</evidence>
<dbReference type="RefSeq" id="WP_048698784.1">
    <property type="nucleotide sequence ID" value="NZ_BJDV01000012.1"/>
</dbReference>
<dbReference type="InterPro" id="IPR003439">
    <property type="entry name" value="ABC_transporter-like_ATP-bd"/>
</dbReference>
<sequence length="599" mass="68130">MKNDVKDTLARIHALSGKERRTIMKQLFGFAKYFKFQFGISIFFALLLSVINVLLPRMLQYFMDHYLTNMSTNMQMILVFAAVYAIATVLKAITQFVQIFFFSMGAERTLEKIRSDIFAKIHTLSLSYFDKTPAGSIVSRVTNDTKTLFDFWYLFLWIIVAAFSMISAFIAMVSVNLYLALATALFVLALYFLVWLYQRLSSKIYQNLREYLSQINTKLNESLMGISIIQQFGQQKRMTNEFENRNGAYFLMRNKMININALLLYPTISLMFALAEVVSLSGFGIESTHVLVQAGVIYAFLSYQENFFNPLSDVMNFLSFFQDGMIAGYRLLHLFDNQETAPQQNESSLATITEGKIEFKHVTFAYEPGVPVLKDVSFVVQPGQTVAFVGHTGSGKSSIINIMLRFYEFGEGQILIDDHDIRDYSTQELRKKMGLVIQEPYLFYGDIAKNIRMFDDKITDEQIEQAGKFVDADDFIQNLPGKYHAKVSERGASFSTGQRQLISFARTIVRNPKILILDEATANIDPQTEQSITVGMSKMRDDRTTIAIAHRLSTVQDADQILVLNHGQIIEHGTHEELLAKGGHYAELYALQSADATQI</sequence>
<comment type="subcellular location">
    <subcellularLocation>
        <location evidence="1">Cell membrane</location>
        <topology evidence="1">Multi-pass membrane protein</topology>
    </subcellularLocation>
</comment>
<dbReference type="Pfam" id="PF00664">
    <property type="entry name" value="ABC_membrane"/>
    <property type="match status" value="1"/>
</dbReference>
<dbReference type="STRING" id="1074467.JP39_04070"/>
<dbReference type="Gene3D" id="1.20.1560.10">
    <property type="entry name" value="ABC transporter type 1, transmembrane domain"/>
    <property type="match status" value="1"/>
</dbReference>
<keyword evidence="6 8" id="KW-1133">Transmembrane helix</keyword>
<keyword evidence="5 11" id="KW-0067">ATP-binding</keyword>
<dbReference type="CDD" id="cd03254">
    <property type="entry name" value="ABCC_Glucan_exporter_like"/>
    <property type="match status" value="1"/>
</dbReference>
<evidence type="ECO:0000313" key="12">
    <source>
        <dbReference type="Proteomes" id="UP000061546"/>
    </source>
</evidence>
<gene>
    <name evidence="11" type="ORF">JP39_04070</name>
</gene>
<feature type="transmembrane region" description="Helical" evidence="8">
    <location>
        <begin position="75"/>
        <end position="102"/>
    </location>
</feature>
<evidence type="ECO:0000256" key="1">
    <source>
        <dbReference type="ARBA" id="ARBA00004651"/>
    </source>
</evidence>
<evidence type="ECO:0000256" key="8">
    <source>
        <dbReference type="SAM" id="Phobius"/>
    </source>
</evidence>
<dbReference type="PANTHER" id="PTHR43394:SF1">
    <property type="entry name" value="ATP-BINDING CASSETTE SUB-FAMILY B MEMBER 10, MITOCHONDRIAL"/>
    <property type="match status" value="1"/>
</dbReference>
<evidence type="ECO:0000256" key="4">
    <source>
        <dbReference type="ARBA" id="ARBA00022741"/>
    </source>
</evidence>
<reference evidence="11 12" key="1">
    <citation type="submission" date="2015-08" db="EMBL/GenBank/DDBJ databases">
        <title>Genomic sequence of Lactobacillus heilongjiangensis DSM 28069, isolated from Chinese traditional pickle.</title>
        <authorList>
            <person name="Jiang X."/>
            <person name="Zheng B."/>
            <person name="Cheng H."/>
        </authorList>
    </citation>
    <scope>NUCLEOTIDE SEQUENCE [LARGE SCALE GENOMIC DNA]</scope>
    <source>
        <strain evidence="11 12">DSM 28069</strain>
    </source>
</reference>
<dbReference type="SUPFAM" id="SSF52540">
    <property type="entry name" value="P-loop containing nucleoside triphosphate hydrolases"/>
    <property type="match status" value="1"/>
</dbReference>
<evidence type="ECO:0000256" key="6">
    <source>
        <dbReference type="ARBA" id="ARBA00022989"/>
    </source>
</evidence>
<dbReference type="InterPro" id="IPR036640">
    <property type="entry name" value="ABC1_TM_sf"/>
</dbReference>
<dbReference type="Pfam" id="PF00005">
    <property type="entry name" value="ABC_tran"/>
    <property type="match status" value="1"/>
</dbReference>
<dbReference type="PROSITE" id="PS50893">
    <property type="entry name" value="ABC_TRANSPORTER_2"/>
    <property type="match status" value="1"/>
</dbReference>
<feature type="transmembrane region" description="Helical" evidence="8">
    <location>
        <begin position="151"/>
        <end position="171"/>
    </location>
</feature>
<dbReference type="InterPro" id="IPR011527">
    <property type="entry name" value="ABC1_TM_dom"/>
</dbReference>
<dbReference type="GO" id="GO:0005524">
    <property type="term" value="F:ATP binding"/>
    <property type="evidence" value="ECO:0007669"/>
    <property type="project" value="UniProtKB-KW"/>
</dbReference>
<dbReference type="InterPro" id="IPR039421">
    <property type="entry name" value="Type_1_exporter"/>
</dbReference>
<dbReference type="EMBL" id="CP012559">
    <property type="protein sequence ID" value="ALB28599.1"/>
    <property type="molecule type" value="Genomic_DNA"/>
</dbReference>
<keyword evidence="7 8" id="KW-0472">Membrane</keyword>
<feature type="domain" description="ABC transmembrane type-1" evidence="10">
    <location>
        <begin position="40"/>
        <end position="323"/>
    </location>
</feature>
<feature type="domain" description="ABC transporter" evidence="9">
    <location>
        <begin position="357"/>
        <end position="591"/>
    </location>
</feature>
<dbReference type="AlphaFoldDB" id="A0A0K2LBD1"/>
<feature type="transmembrane region" description="Helical" evidence="8">
    <location>
        <begin position="177"/>
        <end position="197"/>
    </location>
</feature>
<evidence type="ECO:0000256" key="3">
    <source>
        <dbReference type="ARBA" id="ARBA00022692"/>
    </source>
</evidence>
<feature type="transmembrane region" description="Helical" evidence="8">
    <location>
        <begin position="262"/>
        <end position="285"/>
    </location>
</feature>
<dbReference type="PROSITE" id="PS50929">
    <property type="entry name" value="ABC_TM1F"/>
    <property type="match status" value="1"/>
</dbReference>
<dbReference type="GO" id="GO:0015421">
    <property type="term" value="F:ABC-type oligopeptide transporter activity"/>
    <property type="evidence" value="ECO:0007669"/>
    <property type="project" value="TreeGrafter"/>
</dbReference>
<dbReference type="PANTHER" id="PTHR43394">
    <property type="entry name" value="ATP-DEPENDENT PERMEASE MDL1, MITOCHONDRIAL"/>
    <property type="match status" value="1"/>
</dbReference>
<dbReference type="KEGG" id="lhi:JP39_04070"/>
<dbReference type="CDD" id="cd18544">
    <property type="entry name" value="ABC_6TM_TmrA_like"/>
    <property type="match status" value="1"/>
</dbReference>
<dbReference type="InterPro" id="IPR003593">
    <property type="entry name" value="AAA+_ATPase"/>
</dbReference>
<dbReference type="GO" id="GO:0005886">
    <property type="term" value="C:plasma membrane"/>
    <property type="evidence" value="ECO:0007669"/>
    <property type="project" value="UniProtKB-SubCell"/>
</dbReference>
<proteinExistence type="predicted"/>
<dbReference type="FunFam" id="3.40.50.300:FF:000287">
    <property type="entry name" value="Multidrug ABC transporter ATP-binding protein"/>
    <property type="match status" value="1"/>
</dbReference>
<evidence type="ECO:0000256" key="5">
    <source>
        <dbReference type="ARBA" id="ARBA00022840"/>
    </source>
</evidence>
<evidence type="ECO:0000259" key="9">
    <source>
        <dbReference type="PROSITE" id="PS50893"/>
    </source>
</evidence>
<dbReference type="OrthoDB" id="9770415at2"/>
<dbReference type="GO" id="GO:0016887">
    <property type="term" value="F:ATP hydrolysis activity"/>
    <property type="evidence" value="ECO:0007669"/>
    <property type="project" value="InterPro"/>
</dbReference>
<keyword evidence="4" id="KW-0547">Nucleotide-binding</keyword>
<evidence type="ECO:0000256" key="7">
    <source>
        <dbReference type="ARBA" id="ARBA00023136"/>
    </source>
</evidence>
<dbReference type="InterPro" id="IPR027417">
    <property type="entry name" value="P-loop_NTPase"/>
</dbReference>
<dbReference type="SMART" id="SM00382">
    <property type="entry name" value="AAA"/>
    <property type="match status" value="1"/>
</dbReference>
<keyword evidence="3 8" id="KW-0812">Transmembrane</keyword>
<accession>A0A0K2LBD1</accession>
<organism evidence="11 12">
    <name type="scientific">Companilactobacillus heilongjiangensis</name>
    <dbReference type="NCBI Taxonomy" id="1074467"/>
    <lineage>
        <taxon>Bacteria</taxon>
        <taxon>Bacillati</taxon>
        <taxon>Bacillota</taxon>
        <taxon>Bacilli</taxon>
        <taxon>Lactobacillales</taxon>
        <taxon>Lactobacillaceae</taxon>
        <taxon>Companilactobacillus</taxon>
    </lineage>
</organism>
<evidence type="ECO:0000256" key="2">
    <source>
        <dbReference type="ARBA" id="ARBA00022448"/>
    </source>
</evidence>
<keyword evidence="12" id="KW-1185">Reference proteome</keyword>
<name>A0A0K2LBD1_9LACO</name>
<protein>
    <submittedName>
        <fullName evidence="11">Multidrug ABC transporter ATP-binding protein</fullName>
    </submittedName>
</protein>
<evidence type="ECO:0000313" key="11">
    <source>
        <dbReference type="EMBL" id="ALB28599.1"/>
    </source>
</evidence>
<dbReference type="SUPFAM" id="SSF90123">
    <property type="entry name" value="ABC transporter transmembrane region"/>
    <property type="match status" value="1"/>
</dbReference>